<evidence type="ECO:0000313" key="3">
    <source>
        <dbReference type="Proteomes" id="UP000198228"/>
    </source>
</evidence>
<sequence>MTYQPIPVPPRDNRRTLRIVLIVVGAVLAVCCLGGAVGGYFVYGAAKEAVGPVREATTSYLDAIQSGDHQRAYDLLCREERERTSLAEFSRRWEAEPRLVDYDVAGSTVNNTNGRVRGTATVRLTTATGGTSTQVLTLVKEDGAWRLCG</sequence>
<proteinExistence type="predicted"/>
<dbReference type="SUPFAM" id="SSF54427">
    <property type="entry name" value="NTF2-like"/>
    <property type="match status" value="1"/>
</dbReference>
<evidence type="ECO:0000256" key="1">
    <source>
        <dbReference type="SAM" id="Phobius"/>
    </source>
</evidence>
<evidence type="ECO:0000313" key="2">
    <source>
        <dbReference type="EMBL" id="SCE92813.1"/>
    </source>
</evidence>
<dbReference type="EMBL" id="LT607410">
    <property type="protein sequence ID" value="SCE92813.1"/>
    <property type="molecule type" value="Genomic_DNA"/>
</dbReference>
<organism evidence="2 3">
    <name type="scientific">Micromonospora purpureochromogenes</name>
    <dbReference type="NCBI Taxonomy" id="47872"/>
    <lineage>
        <taxon>Bacteria</taxon>
        <taxon>Bacillati</taxon>
        <taxon>Actinomycetota</taxon>
        <taxon>Actinomycetes</taxon>
        <taxon>Micromonosporales</taxon>
        <taxon>Micromonosporaceae</taxon>
        <taxon>Micromonospora</taxon>
    </lineage>
</organism>
<dbReference type="RefSeq" id="WP_088960585.1">
    <property type="nucleotide sequence ID" value="NZ_LT607410.1"/>
</dbReference>
<keyword evidence="1" id="KW-0472">Membrane</keyword>
<gene>
    <name evidence="2" type="ORF">GA0074696_1710</name>
</gene>
<reference evidence="2 3" key="1">
    <citation type="submission" date="2016-06" db="EMBL/GenBank/DDBJ databases">
        <authorList>
            <person name="Kjaerup R.B."/>
            <person name="Dalgaard T.S."/>
            <person name="Juul-Madsen H.R."/>
        </authorList>
    </citation>
    <scope>NUCLEOTIDE SEQUENCE [LARGE SCALE GENOMIC DNA]</scope>
    <source>
        <strain evidence="2 3">DSM 43821</strain>
    </source>
</reference>
<dbReference type="InterPro" id="IPR032710">
    <property type="entry name" value="NTF2-like_dom_sf"/>
</dbReference>
<feature type="transmembrane region" description="Helical" evidence="1">
    <location>
        <begin position="20"/>
        <end position="43"/>
    </location>
</feature>
<keyword evidence="1" id="KW-1133">Transmembrane helix</keyword>
<keyword evidence="1" id="KW-0812">Transmembrane</keyword>
<dbReference type="AlphaFoldDB" id="A0A1C4W9G1"/>
<accession>A0A1C4W9G1</accession>
<name>A0A1C4W9G1_9ACTN</name>
<dbReference type="Proteomes" id="UP000198228">
    <property type="component" value="Chromosome I"/>
</dbReference>
<protein>
    <submittedName>
        <fullName evidence="2">Uncharacterized protein</fullName>
    </submittedName>
</protein>